<comment type="caution">
    <text evidence="1">The sequence shown here is derived from an EMBL/GenBank/DDBJ whole genome shotgun (WGS) entry which is preliminary data.</text>
</comment>
<dbReference type="EMBL" id="JAHGAW010000007">
    <property type="protein sequence ID" value="MBT2187566.1"/>
    <property type="molecule type" value="Genomic_DNA"/>
</dbReference>
<evidence type="ECO:0000313" key="1">
    <source>
        <dbReference type="EMBL" id="MBT2187566.1"/>
    </source>
</evidence>
<organism evidence="1 2">
    <name type="scientific">Sphingobium nicotianae</name>
    <dbReference type="NCBI Taxonomy" id="2782607"/>
    <lineage>
        <taxon>Bacteria</taxon>
        <taxon>Pseudomonadati</taxon>
        <taxon>Pseudomonadota</taxon>
        <taxon>Alphaproteobacteria</taxon>
        <taxon>Sphingomonadales</taxon>
        <taxon>Sphingomonadaceae</taxon>
        <taxon>Sphingobium</taxon>
    </lineage>
</organism>
<protein>
    <submittedName>
        <fullName evidence="1">Uncharacterized protein</fullName>
    </submittedName>
</protein>
<name>A0A9X1DCT7_9SPHN</name>
<reference evidence="1" key="1">
    <citation type="submission" date="2021-05" db="EMBL/GenBank/DDBJ databases">
        <title>Genome of Sphingobium sp. strain.</title>
        <authorList>
            <person name="Fan R."/>
        </authorList>
    </citation>
    <scope>NUCLEOTIDE SEQUENCE</scope>
    <source>
        <strain evidence="1">H33</strain>
    </source>
</reference>
<keyword evidence="2" id="KW-1185">Reference proteome</keyword>
<dbReference type="RefSeq" id="WP_214623655.1">
    <property type="nucleotide sequence ID" value="NZ_JAHGAW010000007.1"/>
</dbReference>
<gene>
    <name evidence="1" type="ORF">KK488_11500</name>
</gene>
<accession>A0A9X1DCT7</accession>
<dbReference type="AlphaFoldDB" id="A0A9X1DCT7"/>
<proteinExistence type="predicted"/>
<sequence>MFKIEETTGLVVAEDTKTTISAIDHAILSKTRLATSIIEASEQSGLPMAQSQKLLEGMVRGFEHLVAGRADMLAVVRQLTSIKGKSTLEVTDYGCPNGLEERVAHVPAAAQLVPAE</sequence>
<dbReference type="Proteomes" id="UP001138757">
    <property type="component" value="Unassembled WGS sequence"/>
</dbReference>
<evidence type="ECO:0000313" key="2">
    <source>
        <dbReference type="Proteomes" id="UP001138757"/>
    </source>
</evidence>